<dbReference type="SUPFAM" id="SSF75011">
    <property type="entry name" value="3-carboxy-cis,cis-mucoante lactonizing enzyme"/>
    <property type="match status" value="1"/>
</dbReference>
<organism evidence="1">
    <name type="scientific">marine metagenome</name>
    <dbReference type="NCBI Taxonomy" id="408172"/>
    <lineage>
        <taxon>unclassified sequences</taxon>
        <taxon>metagenomes</taxon>
        <taxon>ecological metagenomes</taxon>
    </lineage>
</organism>
<gene>
    <name evidence="1" type="ORF">METZ01_LOCUS236091</name>
</gene>
<feature type="non-terminal residue" evidence="1">
    <location>
        <position position="1"/>
    </location>
</feature>
<accession>A0A382H8I8</accession>
<sequence length="475" mass="51601">VGINMPPQSEIQGANIQPVDIQQLKAGGAITVAVTVHATEARCEAMQPVVSQWQPLSTPHFAAYDATTTDGLICAGYYGAVFDGRHVYGCPIRSHRERDSVHGHVLRCDTHGDFHDPSTWEAFDAGGTDGLNTVCYYGAVFDGRHVIFAPRDDGHGYHSRVLRYDTQGPFKDEDAWSAFDADLPHSAQGAAYDGRHVYFCPGYESVPGEPMTEGLLSGKVMRMDTSADFKDATSYRVFDTTVLGPEAACFDGGAFDGRFVYFVPLLHGVVVRFDTQGPFDDPTSWEAFDARAVGLGMNVGAVFDGHWLYFCAYGHSSMVRYDTRKPFTDPSSWEQYDAAHTDGVDTGGFDGGFFDGRYVTFCPWTRTPSPGEAGYHCNYLRYDTTRSFDDSAAWSGYDASATDGLESLGYNAGAFDGGSFYAAPLYAADGENFHGRMMRVDTLGGDGAFSLRFCDYGHNGGLCAAVPGPGFLVNT</sequence>
<dbReference type="AlphaFoldDB" id="A0A382H8I8"/>
<feature type="non-terminal residue" evidence="1">
    <location>
        <position position="475"/>
    </location>
</feature>
<dbReference type="EMBL" id="UINC01059618">
    <property type="protein sequence ID" value="SVB83237.1"/>
    <property type="molecule type" value="Genomic_DNA"/>
</dbReference>
<protein>
    <submittedName>
        <fullName evidence="1">Uncharacterized protein</fullName>
    </submittedName>
</protein>
<reference evidence="1" key="1">
    <citation type="submission" date="2018-05" db="EMBL/GenBank/DDBJ databases">
        <authorList>
            <person name="Lanie J.A."/>
            <person name="Ng W.-L."/>
            <person name="Kazmierczak K.M."/>
            <person name="Andrzejewski T.M."/>
            <person name="Davidsen T.M."/>
            <person name="Wayne K.J."/>
            <person name="Tettelin H."/>
            <person name="Glass J.I."/>
            <person name="Rusch D."/>
            <person name="Podicherti R."/>
            <person name="Tsui H.-C.T."/>
            <person name="Winkler M.E."/>
        </authorList>
    </citation>
    <scope>NUCLEOTIDE SEQUENCE</scope>
</reference>
<evidence type="ECO:0000313" key="1">
    <source>
        <dbReference type="EMBL" id="SVB83237.1"/>
    </source>
</evidence>
<proteinExistence type="predicted"/>
<name>A0A382H8I8_9ZZZZ</name>